<evidence type="ECO:0000259" key="11">
    <source>
        <dbReference type="Pfam" id="PF01370"/>
    </source>
</evidence>
<comment type="cofactor">
    <cofactor evidence="2 10">
        <name>NAD(+)</name>
        <dbReference type="ChEBI" id="CHEBI:57540"/>
    </cofactor>
</comment>
<dbReference type="EC" id="5.1.3.2" evidence="5 10"/>
<reference evidence="12" key="1">
    <citation type="submission" date="2021-01" db="EMBL/GenBank/DDBJ databases">
        <title>Modified the classification status of verrucomicrobia.</title>
        <authorList>
            <person name="Feng X."/>
        </authorList>
    </citation>
    <scope>NUCLEOTIDE SEQUENCE</scope>
    <source>
        <strain evidence="12">KCTC 22041</strain>
    </source>
</reference>
<dbReference type="NCBIfam" id="TIGR01179">
    <property type="entry name" value="galE"/>
    <property type="match status" value="1"/>
</dbReference>
<evidence type="ECO:0000256" key="1">
    <source>
        <dbReference type="ARBA" id="ARBA00000083"/>
    </source>
</evidence>
<keyword evidence="9 10" id="KW-0119">Carbohydrate metabolism</keyword>
<evidence type="ECO:0000256" key="3">
    <source>
        <dbReference type="ARBA" id="ARBA00004947"/>
    </source>
</evidence>
<comment type="subunit">
    <text evidence="10">Homodimer.</text>
</comment>
<dbReference type="RefSeq" id="WP_200272581.1">
    <property type="nucleotide sequence ID" value="NZ_JAENIJ010000030.1"/>
</dbReference>
<dbReference type="InterPro" id="IPR001509">
    <property type="entry name" value="Epimerase_deHydtase"/>
</dbReference>
<accession>A0A934S6D7</accession>
<keyword evidence="8 10" id="KW-0413">Isomerase</keyword>
<feature type="domain" description="NAD-dependent epimerase/dehydratase" evidence="11">
    <location>
        <begin position="5"/>
        <end position="255"/>
    </location>
</feature>
<dbReference type="InterPro" id="IPR005886">
    <property type="entry name" value="UDP_G4E"/>
</dbReference>
<evidence type="ECO:0000256" key="4">
    <source>
        <dbReference type="ARBA" id="ARBA00007637"/>
    </source>
</evidence>
<name>A0A934S6D7_9BACT</name>
<dbReference type="CDD" id="cd05247">
    <property type="entry name" value="UDP_G4E_1_SDR_e"/>
    <property type="match status" value="1"/>
</dbReference>
<dbReference type="PANTHER" id="PTHR43725">
    <property type="entry name" value="UDP-GLUCOSE 4-EPIMERASE"/>
    <property type="match status" value="1"/>
</dbReference>
<keyword evidence="13" id="KW-1185">Reference proteome</keyword>
<dbReference type="Gene3D" id="3.40.50.720">
    <property type="entry name" value="NAD(P)-binding Rossmann-like Domain"/>
    <property type="match status" value="1"/>
</dbReference>
<evidence type="ECO:0000313" key="12">
    <source>
        <dbReference type="EMBL" id="MBK1883930.1"/>
    </source>
</evidence>
<organism evidence="12 13">
    <name type="scientific">Luteolibacter pohnpeiensis</name>
    <dbReference type="NCBI Taxonomy" id="454153"/>
    <lineage>
        <taxon>Bacteria</taxon>
        <taxon>Pseudomonadati</taxon>
        <taxon>Verrucomicrobiota</taxon>
        <taxon>Verrucomicrobiia</taxon>
        <taxon>Verrucomicrobiales</taxon>
        <taxon>Verrucomicrobiaceae</taxon>
        <taxon>Luteolibacter</taxon>
    </lineage>
</organism>
<dbReference type="Gene3D" id="3.90.25.10">
    <property type="entry name" value="UDP-galactose 4-epimerase, domain 1"/>
    <property type="match status" value="1"/>
</dbReference>
<dbReference type="Pfam" id="PF01370">
    <property type="entry name" value="Epimerase"/>
    <property type="match status" value="1"/>
</dbReference>
<evidence type="ECO:0000256" key="6">
    <source>
        <dbReference type="ARBA" id="ARBA00018569"/>
    </source>
</evidence>
<keyword evidence="7 10" id="KW-0520">NAD</keyword>
<dbReference type="GO" id="GO:0003978">
    <property type="term" value="F:UDP-glucose 4-epimerase activity"/>
    <property type="evidence" value="ECO:0007669"/>
    <property type="project" value="UniProtKB-UniRule"/>
</dbReference>
<gene>
    <name evidence="12" type="primary">galE</name>
    <name evidence="12" type="ORF">JIN85_16040</name>
</gene>
<evidence type="ECO:0000256" key="2">
    <source>
        <dbReference type="ARBA" id="ARBA00001911"/>
    </source>
</evidence>
<proteinExistence type="inferred from homology"/>
<dbReference type="PANTHER" id="PTHR43725:SF53">
    <property type="entry name" value="UDP-ARABINOSE 4-EPIMERASE 1"/>
    <property type="match status" value="1"/>
</dbReference>
<dbReference type="AlphaFoldDB" id="A0A934S6D7"/>
<evidence type="ECO:0000256" key="9">
    <source>
        <dbReference type="ARBA" id="ARBA00023277"/>
    </source>
</evidence>
<dbReference type="GO" id="GO:0033499">
    <property type="term" value="P:galactose catabolic process via UDP-galactose, Leloir pathway"/>
    <property type="evidence" value="ECO:0007669"/>
    <property type="project" value="TreeGrafter"/>
</dbReference>
<dbReference type="Proteomes" id="UP000603141">
    <property type="component" value="Unassembled WGS sequence"/>
</dbReference>
<evidence type="ECO:0000256" key="7">
    <source>
        <dbReference type="ARBA" id="ARBA00023027"/>
    </source>
</evidence>
<dbReference type="InterPro" id="IPR036291">
    <property type="entry name" value="NAD(P)-bd_dom_sf"/>
</dbReference>
<dbReference type="SUPFAM" id="SSF51735">
    <property type="entry name" value="NAD(P)-binding Rossmann-fold domains"/>
    <property type="match status" value="1"/>
</dbReference>
<comment type="similarity">
    <text evidence="4 10">Belongs to the NAD(P)-dependent epimerase/dehydratase family.</text>
</comment>
<evidence type="ECO:0000256" key="8">
    <source>
        <dbReference type="ARBA" id="ARBA00023235"/>
    </source>
</evidence>
<evidence type="ECO:0000313" key="13">
    <source>
        <dbReference type="Proteomes" id="UP000603141"/>
    </source>
</evidence>
<dbReference type="EMBL" id="JAENIJ010000030">
    <property type="protein sequence ID" value="MBK1883930.1"/>
    <property type="molecule type" value="Genomic_DNA"/>
</dbReference>
<evidence type="ECO:0000256" key="10">
    <source>
        <dbReference type="RuleBase" id="RU366046"/>
    </source>
</evidence>
<comment type="pathway">
    <text evidence="3 10">Carbohydrate metabolism; galactose metabolism.</text>
</comment>
<evidence type="ECO:0000256" key="5">
    <source>
        <dbReference type="ARBA" id="ARBA00013189"/>
    </source>
</evidence>
<sequence length="338" mass="37163">MSETILVTGGAGYIGSHTVRMLASQGRKIVVLDNLVYGHELAIIDPQVELVVGEVGDAELVRELFKKHSFDAVVHFAAYTYVGESVTDPLKYYQNNTAAPIVLLQVMQEFGCKSFVFSSTCATYGVPEVVPITEANPQNPINPYGRSKLMVEWILQDCGHAWGLRYACLRYFNASGCSPDGRIGEDHNPETHLIPRVMMAVTGEIEKVEVFGTDYDTPDGTCIRDYIHVEDLADAHGRALDHLMKGGNPVKCNLGTGVGVSVKEIIAAVEEVTGKTVPVTFGPRRPGDPGMLVADPTHAKEVLGWVAQRKDIRDMVRSAWAWMTSERQGRYPENTRGR</sequence>
<comment type="catalytic activity">
    <reaction evidence="1 10">
        <text>UDP-alpha-D-glucose = UDP-alpha-D-galactose</text>
        <dbReference type="Rhea" id="RHEA:22168"/>
        <dbReference type="ChEBI" id="CHEBI:58885"/>
        <dbReference type="ChEBI" id="CHEBI:66914"/>
        <dbReference type="EC" id="5.1.3.2"/>
    </reaction>
</comment>
<comment type="caution">
    <text evidence="12">The sequence shown here is derived from an EMBL/GenBank/DDBJ whole genome shotgun (WGS) entry which is preliminary data.</text>
</comment>
<protein>
    <recommendedName>
        <fullName evidence="6 10">UDP-glucose 4-epimerase</fullName>
        <ecNumber evidence="5 10">5.1.3.2</ecNumber>
    </recommendedName>
</protein>